<evidence type="ECO:0000313" key="4">
    <source>
        <dbReference type="Proteomes" id="UP000654482"/>
    </source>
</evidence>
<dbReference type="EMBL" id="JADEWZ010000027">
    <property type="protein sequence ID" value="MBE9117589.1"/>
    <property type="molecule type" value="Genomic_DNA"/>
</dbReference>
<dbReference type="GO" id="GO:0000160">
    <property type="term" value="P:phosphorelay signal transduction system"/>
    <property type="evidence" value="ECO:0007669"/>
    <property type="project" value="InterPro"/>
</dbReference>
<dbReference type="InterPro" id="IPR001789">
    <property type="entry name" value="Sig_transdc_resp-reg_receiver"/>
</dbReference>
<keyword evidence="4" id="KW-1185">Reference proteome</keyword>
<name>A0A8J7J4L2_9CYAN</name>
<feature type="domain" description="Response regulatory" evidence="2">
    <location>
        <begin position="10"/>
        <end position="135"/>
    </location>
</feature>
<accession>A0A8J7J4L2</accession>
<dbReference type="PANTHER" id="PTHR44520">
    <property type="entry name" value="RESPONSE REGULATOR RCP1-RELATED"/>
    <property type="match status" value="1"/>
</dbReference>
<dbReference type="Pfam" id="PF00072">
    <property type="entry name" value="Response_reg"/>
    <property type="match status" value="1"/>
</dbReference>
<evidence type="ECO:0000313" key="3">
    <source>
        <dbReference type="EMBL" id="MBE9117589.1"/>
    </source>
</evidence>
<feature type="modified residue" description="4-aspartylphosphate" evidence="1">
    <location>
        <position position="68"/>
    </location>
</feature>
<dbReference type="RefSeq" id="WP_194030678.1">
    <property type="nucleotide sequence ID" value="NZ_JADEWZ010000027.1"/>
</dbReference>
<gene>
    <name evidence="3" type="ORF">IQ249_16955</name>
</gene>
<protein>
    <submittedName>
        <fullName evidence="3">Response regulator</fullName>
    </submittedName>
</protein>
<evidence type="ECO:0000256" key="1">
    <source>
        <dbReference type="PROSITE-ProRule" id="PRU00169"/>
    </source>
</evidence>
<proteinExistence type="predicted"/>
<dbReference type="Gene3D" id="3.40.50.2300">
    <property type="match status" value="1"/>
</dbReference>
<dbReference type="CDD" id="cd17557">
    <property type="entry name" value="REC_Rcp-like"/>
    <property type="match status" value="1"/>
</dbReference>
<dbReference type="AlphaFoldDB" id="A0A8J7J4L2"/>
<keyword evidence="1" id="KW-0597">Phosphoprotein</keyword>
<sequence length="152" mass="17551">MTSSIQAPIEILLCEDNPGDVYLIRNSFKNGSIPHRLHHVIDGEEAMDFLYQKGKYCHYPRPHLMILDLNLPKKHGFEVLAEIKADPQLKALPVVILTSSQADRDIIKSYQLYASCYVSKPFDFDEFTEAIDKIENFWLNLVQLPLIAEYNR</sequence>
<evidence type="ECO:0000259" key="2">
    <source>
        <dbReference type="PROSITE" id="PS50110"/>
    </source>
</evidence>
<dbReference type="PROSITE" id="PS50110">
    <property type="entry name" value="RESPONSE_REGULATORY"/>
    <property type="match status" value="1"/>
</dbReference>
<dbReference type="SUPFAM" id="SSF52172">
    <property type="entry name" value="CheY-like"/>
    <property type="match status" value="1"/>
</dbReference>
<dbReference type="SMART" id="SM00448">
    <property type="entry name" value="REC"/>
    <property type="match status" value="1"/>
</dbReference>
<organism evidence="3 4">
    <name type="scientific">Lusitaniella coriacea LEGE 07157</name>
    <dbReference type="NCBI Taxonomy" id="945747"/>
    <lineage>
        <taxon>Bacteria</taxon>
        <taxon>Bacillati</taxon>
        <taxon>Cyanobacteriota</taxon>
        <taxon>Cyanophyceae</taxon>
        <taxon>Spirulinales</taxon>
        <taxon>Lusitaniellaceae</taxon>
        <taxon>Lusitaniella</taxon>
    </lineage>
</organism>
<dbReference type="PANTHER" id="PTHR44520:SF2">
    <property type="entry name" value="RESPONSE REGULATOR RCP1"/>
    <property type="match status" value="1"/>
</dbReference>
<dbReference type="InterPro" id="IPR011006">
    <property type="entry name" value="CheY-like_superfamily"/>
</dbReference>
<dbReference type="Proteomes" id="UP000654482">
    <property type="component" value="Unassembled WGS sequence"/>
</dbReference>
<reference evidence="3" key="1">
    <citation type="submission" date="2020-10" db="EMBL/GenBank/DDBJ databases">
        <authorList>
            <person name="Castelo-Branco R."/>
            <person name="Eusebio N."/>
            <person name="Adriana R."/>
            <person name="Vieira A."/>
            <person name="Brugerolle De Fraissinette N."/>
            <person name="Rezende De Castro R."/>
            <person name="Schneider M.P."/>
            <person name="Vasconcelos V."/>
            <person name="Leao P.N."/>
        </authorList>
    </citation>
    <scope>NUCLEOTIDE SEQUENCE</scope>
    <source>
        <strain evidence="3">LEGE 07157</strain>
    </source>
</reference>
<comment type="caution">
    <text evidence="3">The sequence shown here is derived from an EMBL/GenBank/DDBJ whole genome shotgun (WGS) entry which is preliminary data.</text>
</comment>
<dbReference type="InterPro" id="IPR052893">
    <property type="entry name" value="TCS_response_regulator"/>
</dbReference>